<dbReference type="SUPFAM" id="SSF103481">
    <property type="entry name" value="Multidrug resistance efflux transporter EmrE"/>
    <property type="match status" value="2"/>
</dbReference>
<feature type="domain" description="EamA" evidence="7">
    <location>
        <begin position="11"/>
        <end position="134"/>
    </location>
</feature>
<dbReference type="Proteomes" id="UP000288351">
    <property type="component" value="Unassembled WGS sequence"/>
</dbReference>
<dbReference type="InterPro" id="IPR037185">
    <property type="entry name" value="EmrE-like"/>
</dbReference>
<feature type="transmembrane region" description="Helical" evidence="6">
    <location>
        <begin position="90"/>
        <end position="111"/>
    </location>
</feature>
<feature type="domain" description="EamA" evidence="7">
    <location>
        <begin position="145"/>
        <end position="281"/>
    </location>
</feature>
<evidence type="ECO:0000256" key="1">
    <source>
        <dbReference type="ARBA" id="ARBA00004141"/>
    </source>
</evidence>
<evidence type="ECO:0000256" key="3">
    <source>
        <dbReference type="ARBA" id="ARBA00022692"/>
    </source>
</evidence>
<accession>A0A401R4D1</accession>
<dbReference type="Gene3D" id="1.10.3730.20">
    <property type="match status" value="1"/>
</dbReference>
<keyword evidence="3 6" id="KW-0812">Transmembrane</keyword>
<dbReference type="PANTHER" id="PTHR32322">
    <property type="entry name" value="INNER MEMBRANE TRANSPORTER"/>
    <property type="match status" value="1"/>
</dbReference>
<feature type="transmembrane region" description="Helical" evidence="6">
    <location>
        <begin position="35"/>
        <end position="53"/>
    </location>
</feature>
<keyword evidence="5 6" id="KW-0472">Membrane</keyword>
<dbReference type="RefSeq" id="WP_174505041.1">
    <property type="nucleotide sequence ID" value="NZ_BHXC01000006.1"/>
</dbReference>
<comment type="similarity">
    <text evidence="2">Belongs to the EamA transporter family.</text>
</comment>
<sequence length="310" mass="31275">MEGNLRWGVVTAVAPVAWGANYYVTHEFLPDGHPLYGAAIRALPAGLLLLAVGRRLPRGAWWWRSLVLGVLNMGGFFALVYVAAQRLPTSLASVVMALSPLAMALIAWGLLGERPRAGHLVGAAVGAGGVGLMLLTATTVVDPVGVLASVGAMGMSSLGYVLAKRWSAGGDGAEVDVLASTAWQLVAGGLLLLPFAVVVEGAPPVLDGRAVLGFGYVTVVATAVAFAAWFAGLRRLPAATVGLIGLLNPVTGVLLGTALSGEALGGREACGLVLVLCGVFLGRPGGKGEKAGSAVKGRGMRGRVGVGGGK</sequence>
<dbReference type="InterPro" id="IPR050638">
    <property type="entry name" value="AA-Vitamin_Transporters"/>
</dbReference>
<comment type="subcellular location">
    <subcellularLocation>
        <location evidence="1">Membrane</location>
        <topology evidence="1">Multi-pass membrane protein</topology>
    </subcellularLocation>
</comment>
<evidence type="ECO:0000256" key="4">
    <source>
        <dbReference type="ARBA" id="ARBA00022989"/>
    </source>
</evidence>
<evidence type="ECO:0000313" key="8">
    <source>
        <dbReference type="EMBL" id="GCB92429.1"/>
    </source>
</evidence>
<feature type="transmembrane region" description="Helical" evidence="6">
    <location>
        <begin position="210"/>
        <end position="231"/>
    </location>
</feature>
<feature type="transmembrane region" description="Helical" evidence="6">
    <location>
        <begin position="65"/>
        <end position="84"/>
    </location>
</feature>
<feature type="transmembrane region" description="Helical" evidence="6">
    <location>
        <begin position="238"/>
        <end position="258"/>
    </location>
</feature>
<protein>
    <submittedName>
        <fullName evidence="8">ABC transporter permease</fullName>
    </submittedName>
</protein>
<proteinExistence type="inferred from homology"/>
<dbReference type="AlphaFoldDB" id="A0A401R4D1"/>
<evidence type="ECO:0000256" key="6">
    <source>
        <dbReference type="SAM" id="Phobius"/>
    </source>
</evidence>
<evidence type="ECO:0000259" key="7">
    <source>
        <dbReference type="Pfam" id="PF00892"/>
    </source>
</evidence>
<feature type="transmembrane region" description="Helical" evidence="6">
    <location>
        <begin position="175"/>
        <end position="198"/>
    </location>
</feature>
<evidence type="ECO:0000256" key="2">
    <source>
        <dbReference type="ARBA" id="ARBA00007362"/>
    </source>
</evidence>
<comment type="caution">
    <text evidence="8">The sequence shown here is derived from an EMBL/GenBank/DDBJ whole genome shotgun (WGS) entry which is preliminary data.</text>
</comment>
<name>A0A401R4D1_STRNR</name>
<dbReference type="PANTHER" id="PTHR32322:SF2">
    <property type="entry name" value="EAMA DOMAIN-CONTAINING PROTEIN"/>
    <property type="match status" value="1"/>
</dbReference>
<feature type="transmembrane region" description="Helical" evidence="6">
    <location>
        <begin position="118"/>
        <end position="138"/>
    </location>
</feature>
<reference evidence="8 9" key="1">
    <citation type="journal article" date="2019" name="Microbiol. Resour. Announc.">
        <title>Draft Genome Sequence of the Most Traditional epsilon-Poly-l-Lysine Producer, Streptomyces albulus NBRC14147.</title>
        <authorList>
            <person name="Yamanaka K."/>
            <person name="Hamano Y."/>
        </authorList>
    </citation>
    <scope>NUCLEOTIDE SEQUENCE [LARGE SCALE GENOMIC DNA]</scope>
    <source>
        <strain evidence="8 9">NBRC 14147</strain>
    </source>
</reference>
<organism evidence="8 9">
    <name type="scientific">Streptomyces noursei</name>
    <name type="common">Streptomyces albulus</name>
    <dbReference type="NCBI Taxonomy" id="1971"/>
    <lineage>
        <taxon>Bacteria</taxon>
        <taxon>Bacillati</taxon>
        <taxon>Actinomycetota</taxon>
        <taxon>Actinomycetes</taxon>
        <taxon>Kitasatosporales</taxon>
        <taxon>Streptomycetaceae</taxon>
        <taxon>Streptomyces</taxon>
    </lineage>
</organism>
<dbReference type="GO" id="GO:0016020">
    <property type="term" value="C:membrane"/>
    <property type="evidence" value="ECO:0007669"/>
    <property type="project" value="UniProtKB-SubCell"/>
</dbReference>
<dbReference type="Pfam" id="PF00892">
    <property type="entry name" value="EamA"/>
    <property type="match status" value="2"/>
</dbReference>
<keyword evidence="4 6" id="KW-1133">Transmembrane helix</keyword>
<evidence type="ECO:0000256" key="5">
    <source>
        <dbReference type="ARBA" id="ARBA00023136"/>
    </source>
</evidence>
<gene>
    <name evidence="8" type="ORF">SALB_05193</name>
</gene>
<dbReference type="EMBL" id="BHXC01000006">
    <property type="protein sequence ID" value="GCB92429.1"/>
    <property type="molecule type" value="Genomic_DNA"/>
</dbReference>
<dbReference type="InterPro" id="IPR000620">
    <property type="entry name" value="EamA_dom"/>
</dbReference>
<evidence type="ECO:0000313" key="9">
    <source>
        <dbReference type="Proteomes" id="UP000288351"/>
    </source>
</evidence>